<keyword evidence="5" id="KW-0560">Oxidoreductase</keyword>
<evidence type="ECO:0000256" key="4">
    <source>
        <dbReference type="ARBA" id="ARBA00022723"/>
    </source>
</evidence>
<keyword evidence="8" id="KW-1133">Transmembrane helix</keyword>
<evidence type="ECO:0000256" key="7">
    <source>
        <dbReference type="ARBA" id="ARBA00023033"/>
    </source>
</evidence>
<evidence type="ECO:0000256" key="5">
    <source>
        <dbReference type="ARBA" id="ARBA00023002"/>
    </source>
</evidence>
<dbReference type="GO" id="GO:0016705">
    <property type="term" value="F:oxidoreductase activity, acting on paired donors, with incorporation or reduction of molecular oxygen"/>
    <property type="evidence" value="ECO:0007669"/>
    <property type="project" value="InterPro"/>
</dbReference>
<dbReference type="SUPFAM" id="SSF48264">
    <property type="entry name" value="Cytochrome P450"/>
    <property type="match status" value="1"/>
</dbReference>
<comment type="caution">
    <text evidence="9">The sequence shown here is derived from an EMBL/GenBank/DDBJ whole genome shotgun (WGS) entry which is preliminary data.</text>
</comment>
<evidence type="ECO:0000256" key="1">
    <source>
        <dbReference type="ARBA" id="ARBA00001971"/>
    </source>
</evidence>
<evidence type="ECO:0000313" key="10">
    <source>
        <dbReference type="Proteomes" id="UP000186594"/>
    </source>
</evidence>
<dbReference type="InterPro" id="IPR002401">
    <property type="entry name" value="Cyt_P450_E_grp-I"/>
</dbReference>
<keyword evidence="8" id="KW-0812">Transmembrane</keyword>
<dbReference type="InterPro" id="IPR001128">
    <property type="entry name" value="Cyt_P450"/>
</dbReference>
<dbReference type="Gene3D" id="1.10.630.10">
    <property type="entry name" value="Cytochrome P450"/>
    <property type="match status" value="1"/>
</dbReference>
<protein>
    <submittedName>
        <fullName evidence="9">Isotrichodermin C-15 hydroxylase</fullName>
    </submittedName>
</protein>
<proteinExistence type="inferred from homology"/>
<dbReference type="EMBL" id="LXFE01004111">
    <property type="protein sequence ID" value="OLL21941.1"/>
    <property type="molecule type" value="Genomic_DNA"/>
</dbReference>
<dbReference type="AlphaFoldDB" id="A0A1U7LHD7"/>
<dbReference type="GO" id="GO:0005506">
    <property type="term" value="F:iron ion binding"/>
    <property type="evidence" value="ECO:0007669"/>
    <property type="project" value="InterPro"/>
</dbReference>
<dbReference type="STRING" id="1198029.A0A1U7LHD7"/>
<evidence type="ECO:0000256" key="2">
    <source>
        <dbReference type="ARBA" id="ARBA00010617"/>
    </source>
</evidence>
<sequence length="431" mass="49180">MQSSAISNNMDLPSAFLTFVVLPIFGWIVYQLYFCPLSKFPGPFWAKINPLWHTYQFTTGQRHKYFLKLHQQYGDLVRVGVSDISVCNISGIKDLYDHGVSLIRPLGYNNFRCDKRYSSVSNEQNKEAHKRLARGLSGAFSPKSLEEMEIYIRKSVLAFCDAIKESGDNGEKALDMSIWTSFLAFDVLGDLCFSKSYGMLNTRVKSPVIDAVEGFTIITLGFMFIPRMLFLSKYILPKYLIQQRRQMIQEAYDRLIERLSITGGRKDIFHYLVQSLEPGLGEDERQGKLQTAVRSMITAGTVNVSATITTAMYYLCQNCRVFSRLRQEITTEYQTNPDLDYRRLSALIYLNAVIAETLRIAPPVLAELVKVTTESETVIAGQRFPIGTMLATCSYALTRDPRYFTNPNAFIPERWFENGYEKDQTLGFEAS</sequence>
<comment type="cofactor">
    <cofactor evidence="1">
        <name>heme</name>
        <dbReference type="ChEBI" id="CHEBI:30413"/>
    </cofactor>
</comment>
<dbReference type="OrthoDB" id="3934656at2759"/>
<evidence type="ECO:0000313" key="9">
    <source>
        <dbReference type="EMBL" id="OLL21941.1"/>
    </source>
</evidence>
<evidence type="ECO:0000256" key="8">
    <source>
        <dbReference type="SAM" id="Phobius"/>
    </source>
</evidence>
<evidence type="ECO:0000256" key="6">
    <source>
        <dbReference type="ARBA" id="ARBA00023004"/>
    </source>
</evidence>
<dbReference type="GO" id="GO:0004497">
    <property type="term" value="F:monooxygenase activity"/>
    <property type="evidence" value="ECO:0007669"/>
    <property type="project" value="UniProtKB-KW"/>
</dbReference>
<keyword evidence="6" id="KW-0408">Iron</keyword>
<dbReference type="InterPro" id="IPR036396">
    <property type="entry name" value="Cyt_P450_sf"/>
</dbReference>
<keyword evidence="4" id="KW-0479">Metal-binding</keyword>
<keyword evidence="10" id="KW-1185">Reference proteome</keyword>
<dbReference type="InterPro" id="IPR050121">
    <property type="entry name" value="Cytochrome_P450_monoxygenase"/>
</dbReference>
<accession>A0A1U7LHD7</accession>
<feature type="transmembrane region" description="Helical" evidence="8">
    <location>
        <begin position="12"/>
        <end position="33"/>
    </location>
</feature>
<dbReference type="PANTHER" id="PTHR24305">
    <property type="entry name" value="CYTOCHROME P450"/>
    <property type="match status" value="1"/>
</dbReference>
<dbReference type="Pfam" id="PF00067">
    <property type="entry name" value="p450"/>
    <property type="match status" value="1"/>
</dbReference>
<dbReference type="GO" id="GO:0020037">
    <property type="term" value="F:heme binding"/>
    <property type="evidence" value="ECO:0007669"/>
    <property type="project" value="InterPro"/>
</dbReference>
<dbReference type="PRINTS" id="PR00463">
    <property type="entry name" value="EP450I"/>
</dbReference>
<dbReference type="Proteomes" id="UP000186594">
    <property type="component" value="Unassembled WGS sequence"/>
</dbReference>
<organism evidence="9 10">
    <name type="scientific">Neolecta irregularis (strain DAH-3)</name>
    <dbReference type="NCBI Taxonomy" id="1198029"/>
    <lineage>
        <taxon>Eukaryota</taxon>
        <taxon>Fungi</taxon>
        <taxon>Dikarya</taxon>
        <taxon>Ascomycota</taxon>
        <taxon>Taphrinomycotina</taxon>
        <taxon>Neolectales</taxon>
        <taxon>Neolectaceae</taxon>
        <taxon>Neolecta</taxon>
    </lineage>
</organism>
<dbReference type="PANTHER" id="PTHR24305:SF237">
    <property type="entry name" value="CYTOCHROME P450 MONOOXYGENASE ATNE-RELATED"/>
    <property type="match status" value="1"/>
</dbReference>
<comment type="similarity">
    <text evidence="2">Belongs to the cytochrome P450 family.</text>
</comment>
<reference evidence="9 10" key="1">
    <citation type="submission" date="2016-04" db="EMBL/GenBank/DDBJ databases">
        <title>Evolutionary innovation and constraint leading to complex multicellularity in the Ascomycota.</title>
        <authorList>
            <person name="Cisse O."/>
            <person name="Nguyen A."/>
            <person name="Hewitt D.A."/>
            <person name="Jedd G."/>
            <person name="Stajich J.E."/>
        </authorList>
    </citation>
    <scope>NUCLEOTIDE SEQUENCE [LARGE SCALE GENOMIC DNA]</scope>
    <source>
        <strain evidence="9 10">DAH-3</strain>
    </source>
</reference>
<evidence type="ECO:0000256" key="3">
    <source>
        <dbReference type="ARBA" id="ARBA00022617"/>
    </source>
</evidence>
<keyword evidence="7" id="KW-0503">Monooxygenase</keyword>
<gene>
    <name evidence="9" type="ORF">NEOLI_005043</name>
</gene>
<keyword evidence="8" id="KW-0472">Membrane</keyword>
<name>A0A1U7LHD7_NEOID</name>
<keyword evidence="3" id="KW-0349">Heme</keyword>